<dbReference type="SUPFAM" id="SSF82199">
    <property type="entry name" value="SET domain"/>
    <property type="match status" value="1"/>
</dbReference>
<dbReference type="GO" id="GO:0140999">
    <property type="term" value="F:histone H3K4 trimethyltransferase activity"/>
    <property type="evidence" value="ECO:0007669"/>
    <property type="project" value="UniProtKB-EC"/>
</dbReference>
<dbReference type="GO" id="GO:0003723">
    <property type="term" value="F:RNA binding"/>
    <property type="evidence" value="ECO:0007669"/>
    <property type="project" value="UniProtKB-KW"/>
</dbReference>
<feature type="domain" description="SET" evidence="15">
    <location>
        <begin position="1110"/>
        <end position="1227"/>
    </location>
</feature>
<dbReference type="InterPro" id="IPR046341">
    <property type="entry name" value="SET_dom_sf"/>
</dbReference>
<evidence type="ECO:0000259" key="15">
    <source>
        <dbReference type="PROSITE" id="PS50280"/>
    </source>
</evidence>
<evidence type="ECO:0000256" key="8">
    <source>
        <dbReference type="ARBA" id="ARBA00023015"/>
    </source>
</evidence>
<comment type="caution">
    <text evidence="18">The sequence shown here is derived from an EMBL/GenBank/DDBJ whole genome shotgun (WGS) entry which is preliminary data.</text>
</comment>
<comment type="catalytic activity">
    <reaction evidence="13">
        <text>N(6),N(6)-dimethyl-L-lysyl(4)-[histone H3] + S-adenosyl-L-methionine = N(6),N(6),N(6)-trimethyl-L-lysyl(4)-[histone H3] + S-adenosyl-L-homocysteine + H(+)</text>
        <dbReference type="Rhea" id="RHEA:60272"/>
        <dbReference type="Rhea" id="RHEA-COMP:15537"/>
        <dbReference type="Rhea" id="RHEA-COMP:15540"/>
        <dbReference type="ChEBI" id="CHEBI:15378"/>
        <dbReference type="ChEBI" id="CHEBI:57856"/>
        <dbReference type="ChEBI" id="CHEBI:59789"/>
        <dbReference type="ChEBI" id="CHEBI:61961"/>
        <dbReference type="ChEBI" id="CHEBI:61976"/>
    </reaction>
</comment>
<evidence type="ECO:0000259" key="16">
    <source>
        <dbReference type="PROSITE" id="PS50829"/>
    </source>
</evidence>
<evidence type="ECO:0000256" key="7">
    <source>
        <dbReference type="ARBA" id="ARBA00022884"/>
    </source>
</evidence>
<evidence type="ECO:0000259" key="17">
    <source>
        <dbReference type="PROSITE" id="PS50868"/>
    </source>
</evidence>
<comment type="catalytic activity">
    <reaction evidence="12">
        <text>N(6)-methyl-L-lysyl(4)-[histone H3] + S-adenosyl-L-methionine = N(6),N(6)-dimethyl-L-lysyl(4)-[histone H3] + S-adenosyl-L-homocysteine + H(+)</text>
        <dbReference type="Rhea" id="RHEA:60268"/>
        <dbReference type="Rhea" id="RHEA-COMP:15540"/>
        <dbReference type="Rhea" id="RHEA-COMP:15543"/>
        <dbReference type="ChEBI" id="CHEBI:15378"/>
        <dbReference type="ChEBI" id="CHEBI:57856"/>
        <dbReference type="ChEBI" id="CHEBI:59789"/>
        <dbReference type="ChEBI" id="CHEBI:61929"/>
        <dbReference type="ChEBI" id="CHEBI:61976"/>
    </reaction>
</comment>
<dbReference type="CDD" id="cd19169">
    <property type="entry name" value="SET_SETD1"/>
    <property type="match status" value="1"/>
</dbReference>
<evidence type="ECO:0000256" key="5">
    <source>
        <dbReference type="ARBA" id="ARBA00022691"/>
    </source>
</evidence>
<dbReference type="PROSITE" id="PS50280">
    <property type="entry name" value="SET"/>
    <property type="match status" value="1"/>
</dbReference>
<dbReference type="InterPro" id="IPR035445">
    <property type="entry name" value="GYF-like_dom_sf"/>
</dbReference>
<dbReference type="Proteomes" id="UP001293593">
    <property type="component" value="Unassembled WGS sequence"/>
</dbReference>
<evidence type="ECO:0000256" key="9">
    <source>
        <dbReference type="ARBA" id="ARBA00023163"/>
    </source>
</evidence>
<comment type="subcellular location">
    <subcellularLocation>
        <location evidence="1">Nucleus</location>
    </subcellularLocation>
</comment>
<gene>
    <name evidence="18" type="ORF">QN277_019440</name>
</gene>
<dbReference type="GO" id="GO:0048188">
    <property type="term" value="C:Set1C/COMPASS complex"/>
    <property type="evidence" value="ECO:0007669"/>
    <property type="project" value="InterPro"/>
</dbReference>
<evidence type="ECO:0000256" key="12">
    <source>
        <dbReference type="ARBA" id="ARBA00047583"/>
    </source>
</evidence>
<dbReference type="AlphaFoldDB" id="A0AAE1JLU5"/>
<dbReference type="Pfam" id="PF00856">
    <property type="entry name" value="SET"/>
    <property type="match status" value="1"/>
</dbReference>
<keyword evidence="8" id="KW-0805">Transcription regulation</keyword>
<keyword evidence="19" id="KW-1185">Reference proteome</keyword>
<evidence type="ECO:0000256" key="13">
    <source>
        <dbReference type="ARBA" id="ARBA00049129"/>
    </source>
</evidence>
<dbReference type="EMBL" id="JAWXYG010000005">
    <property type="protein sequence ID" value="KAK4270662.1"/>
    <property type="molecule type" value="Genomic_DNA"/>
</dbReference>
<dbReference type="EC" id="2.1.1.354" evidence="2"/>
<evidence type="ECO:0000256" key="10">
    <source>
        <dbReference type="ARBA" id="ARBA00023242"/>
    </source>
</evidence>
<dbReference type="GO" id="GO:0032259">
    <property type="term" value="P:methylation"/>
    <property type="evidence" value="ECO:0007669"/>
    <property type="project" value="UniProtKB-KW"/>
</dbReference>
<keyword evidence="6" id="KW-0156">Chromatin regulator</keyword>
<keyword evidence="9" id="KW-0804">Transcription</keyword>
<keyword evidence="5" id="KW-0949">S-adenosyl-L-methionine</keyword>
<evidence type="ECO:0000256" key="11">
    <source>
        <dbReference type="ARBA" id="ARBA00047571"/>
    </source>
</evidence>
<name>A0AAE1JLU5_9FABA</name>
<comment type="catalytic activity">
    <reaction evidence="11">
        <text>L-lysyl(4)-[histone H3] + 3 S-adenosyl-L-methionine = N(6),N(6),N(6)-trimethyl-L-lysyl(4)-[histone H3] + 3 S-adenosyl-L-homocysteine + 3 H(+)</text>
        <dbReference type="Rhea" id="RHEA:60260"/>
        <dbReference type="Rhea" id="RHEA-COMP:15537"/>
        <dbReference type="Rhea" id="RHEA-COMP:15547"/>
        <dbReference type="ChEBI" id="CHEBI:15378"/>
        <dbReference type="ChEBI" id="CHEBI:29969"/>
        <dbReference type="ChEBI" id="CHEBI:57856"/>
        <dbReference type="ChEBI" id="CHEBI:59789"/>
        <dbReference type="ChEBI" id="CHEBI:61961"/>
        <dbReference type="EC" id="2.1.1.354"/>
    </reaction>
</comment>
<feature type="domain" description="Post-SET" evidence="17">
    <location>
        <begin position="1233"/>
        <end position="1249"/>
    </location>
</feature>
<dbReference type="InterPro" id="IPR001214">
    <property type="entry name" value="SET_dom"/>
</dbReference>
<accession>A0AAE1JLU5</accession>
<evidence type="ECO:0000256" key="3">
    <source>
        <dbReference type="ARBA" id="ARBA00022603"/>
    </source>
</evidence>
<dbReference type="PANTHER" id="PTHR45814">
    <property type="entry name" value="HISTONE-LYSINE N-METHYLTRANSFERASE SETD1"/>
    <property type="match status" value="1"/>
</dbReference>
<feature type="compositionally biased region" description="Basic and acidic residues" evidence="14">
    <location>
        <begin position="832"/>
        <end position="856"/>
    </location>
</feature>
<feature type="region of interest" description="Disordered" evidence="14">
    <location>
        <begin position="47"/>
        <end position="70"/>
    </location>
</feature>
<feature type="region of interest" description="Disordered" evidence="14">
    <location>
        <begin position="780"/>
        <end position="881"/>
    </location>
</feature>
<feature type="region of interest" description="Disordered" evidence="14">
    <location>
        <begin position="413"/>
        <end position="434"/>
    </location>
</feature>
<proteinExistence type="predicted"/>
<keyword evidence="4" id="KW-0808">Transferase</keyword>
<keyword evidence="7" id="KW-0694">RNA-binding</keyword>
<dbReference type="InterPro" id="IPR044570">
    <property type="entry name" value="Set1-like"/>
</dbReference>
<dbReference type="InterPro" id="IPR037841">
    <property type="entry name" value="SET_SETD1A/B"/>
</dbReference>
<dbReference type="PANTHER" id="PTHR45814:SF2">
    <property type="entry name" value="HISTONE-LYSINE N-METHYLTRANSFERASE SETD1"/>
    <property type="match status" value="1"/>
</dbReference>
<dbReference type="Gene3D" id="3.30.1490.40">
    <property type="match status" value="2"/>
</dbReference>
<keyword evidence="3" id="KW-0489">Methyltransferase</keyword>
<reference evidence="18" key="1">
    <citation type="submission" date="2023-10" db="EMBL/GenBank/DDBJ databases">
        <title>Chromosome-level genome of the transformable northern wattle, Acacia crassicarpa.</title>
        <authorList>
            <person name="Massaro I."/>
            <person name="Sinha N.R."/>
            <person name="Poethig S."/>
            <person name="Leichty A.R."/>
        </authorList>
    </citation>
    <scope>NUCLEOTIDE SEQUENCE</scope>
    <source>
        <strain evidence="18">Acra3RX</strain>
        <tissue evidence="18">Leaf</tissue>
    </source>
</reference>
<evidence type="ECO:0000256" key="14">
    <source>
        <dbReference type="SAM" id="MobiDB-lite"/>
    </source>
</evidence>
<dbReference type="InterPro" id="IPR003616">
    <property type="entry name" value="Post-SET_dom"/>
</dbReference>
<evidence type="ECO:0000256" key="1">
    <source>
        <dbReference type="ARBA" id="ARBA00004123"/>
    </source>
</evidence>
<evidence type="ECO:0000256" key="6">
    <source>
        <dbReference type="ARBA" id="ARBA00022853"/>
    </source>
</evidence>
<dbReference type="PROSITE" id="PS50829">
    <property type="entry name" value="GYF"/>
    <property type="match status" value="1"/>
</dbReference>
<dbReference type="InterPro" id="IPR003169">
    <property type="entry name" value="GYF"/>
</dbReference>
<sequence>MVFAASFMHEDGPFSFSKKRLIVSDFGYQDLHPHAYAGPFSDAPLPSHLDVERDTGDIPSSSSLDDRVDSDSELDMSCKTNIKSIDIPVCFTSGDISFQDQSHPGYMQPAFVSGWMYVNENGQMCGPYIQEQLYEGLTTGFLPAELPVYPVINGALMNPVPLNYFKQFPDHVSTGFVYLSMSSSVITVPTGCSTSSGKDMTSYRQGSFEHAPPVAVNLDSLTVFQSHVNYTSKEFLTSHSKVPNCIMSCLRLHEECCWLYEDEKGKKHGPHSILELISWHHYGHLRDSSVIHHTENKCSPFVLLSAVNAWKTGTFENICRSDSKSDRACSDTRSFMYEISEDISSQLHSGVMKTARRVVLDEIISNTIAEFVTEKKSRRHKHDLVDQPSETSLLGCRMSETAVEMRKGTVLTSEPSSSQMLDDQSSCKVSKMSPTSTKSVGSIENFWWSYAVVRKVLNDYCMQVMWNAVVYDSMAEYIHNWRKRKLWSICPKPGLSISGCKDYDGIITSAEALLPRPGSSEHDAVRHPHCGVVAMEGDYLSQSFSMSSAVLKDGNISENGRASCSDSDHGDLTCIIENMENELHSMSEASLTEYIKSLVDKEVKRLFNCPQEDTLNKDAVSDDVFSEISCDKTSEEGILSDNKVAMIEGGGLQDSISGNHMSTLFSRAFQELHANVGDVDNEKEIGDILPPGCEKNSKTILPQYNYKYRPSRLVENVPKITQYVTTALCRQRLHSEVLEEWKSSFLDATFNQLFASFFAAKKVSQPDGCMEGRVQISSEEHLNDPALGRMKKIPKISSSEDSRMVGKYANHRKKLPQKELGSSQNISAPVKKQVDKQKKPVDKQKKRVSGDLDDSAKGAISPDKNAQTKLIKGKKNKQANGKFLTVSPKRNLLSKKSSINDATSKKLLKHSQAGLDDVKDDEKSNGEKISTVIENSVGKKKVVDNNGHDGAINGKSTRHCSRETLIATNKVSKPKRKPLVDDVPSSRPSKALKIAYHGSKVGVGGHMSKTKSAKSKPLNLCPRSVGCSRTSIDGWEWHKWSLNASSSDRARVRGTLCGQKNYIPSDSNPTHWSNCKGLSARTNRVKMRNLLAAAEGADLLKATQLKARKKRLRFQRSKIHDWGIVALESIEADDFVVEYIGELIRPRISDIRERQYEKMGIGSSYLFRLDDGYVVDATKRGGIARFINHSCEPNCYTKVISVEGQKKIFIYAKRHIAAGEEITYNYKFPLEENKIPCNCGSKKCRGSLN</sequence>
<feature type="domain" description="GYF" evidence="16">
    <location>
        <begin position="255"/>
        <end position="305"/>
    </location>
</feature>
<dbReference type="SUPFAM" id="SSF55277">
    <property type="entry name" value="GYF domain"/>
    <property type="match status" value="1"/>
</dbReference>
<dbReference type="PROSITE" id="PS50868">
    <property type="entry name" value="POST_SET"/>
    <property type="match status" value="1"/>
</dbReference>
<keyword evidence="10" id="KW-0539">Nucleus</keyword>
<dbReference type="SMART" id="SM00508">
    <property type="entry name" value="PostSET"/>
    <property type="match status" value="1"/>
</dbReference>
<organism evidence="18 19">
    <name type="scientific">Acacia crassicarpa</name>
    <name type="common">northern wattle</name>
    <dbReference type="NCBI Taxonomy" id="499986"/>
    <lineage>
        <taxon>Eukaryota</taxon>
        <taxon>Viridiplantae</taxon>
        <taxon>Streptophyta</taxon>
        <taxon>Embryophyta</taxon>
        <taxon>Tracheophyta</taxon>
        <taxon>Spermatophyta</taxon>
        <taxon>Magnoliopsida</taxon>
        <taxon>eudicotyledons</taxon>
        <taxon>Gunneridae</taxon>
        <taxon>Pentapetalae</taxon>
        <taxon>rosids</taxon>
        <taxon>fabids</taxon>
        <taxon>Fabales</taxon>
        <taxon>Fabaceae</taxon>
        <taxon>Caesalpinioideae</taxon>
        <taxon>mimosoid clade</taxon>
        <taxon>Acacieae</taxon>
        <taxon>Acacia</taxon>
    </lineage>
</organism>
<evidence type="ECO:0000313" key="18">
    <source>
        <dbReference type="EMBL" id="KAK4270662.1"/>
    </source>
</evidence>
<dbReference type="Gene3D" id="2.170.270.10">
    <property type="entry name" value="SET domain"/>
    <property type="match status" value="1"/>
</dbReference>
<evidence type="ECO:0000313" key="19">
    <source>
        <dbReference type="Proteomes" id="UP001293593"/>
    </source>
</evidence>
<dbReference type="SMART" id="SM00317">
    <property type="entry name" value="SET"/>
    <property type="match status" value="1"/>
</dbReference>
<evidence type="ECO:0000256" key="4">
    <source>
        <dbReference type="ARBA" id="ARBA00022679"/>
    </source>
</evidence>
<evidence type="ECO:0000256" key="2">
    <source>
        <dbReference type="ARBA" id="ARBA00012182"/>
    </source>
</evidence>
<protein>
    <recommendedName>
        <fullName evidence="2">[histone H3]-lysine(4) N-trimethyltransferase</fullName>
        <ecNumber evidence="2">2.1.1.354</ecNumber>
    </recommendedName>
</protein>